<dbReference type="InterPro" id="IPR011009">
    <property type="entry name" value="Kinase-like_dom_sf"/>
</dbReference>
<comment type="caution">
    <text evidence="2">The sequence shown here is derived from an EMBL/GenBank/DDBJ whole genome shotgun (WGS) entry which is preliminary data.</text>
</comment>
<dbReference type="InterPro" id="IPR002575">
    <property type="entry name" value="Aminoglycoside_PTrfase"/>
</dbReference>
<dbReference type="InterPro" id="IPR016259">
    <property type="entry name" value="Hygromycin-B_Kinase"/>
</dbReference>
<dbReference type="PIRSF" id="PIRSF000707">
    <property type="entry name" value="Hygromycin-B_kinase"/>
    <property type="match status" value="1"/>
</dbReference>
<dbReference type="SUPFAM" id="SSF56112">
    <property type="entry name" value="Protein kinase-like (PK-like)"/>
    <property type="match status" value="1"/>
</dbReference>
<dbReference type="Pfam" id="PF01636">
    <property type="entry name" value="APH"/>
    <property type="match status" value="1"/>
</dbReference>
<keyword evidence="3" id="KW-1185">Reference proteome</keyword>
<keyword evidence="2" id="KW-0808">Transferase</keyword>
<dbReference type="EMBL" id="JAGIOO010000001">
    <property type="protein sequence ID" value="MBP2478044.1"/>
    <property type="molecule type" value="Genomic_DNA"/>
</dbReference>
<dbReference type="PANTHER" id="PTHR21310">
    <property type="entry name" value="AMINOGLYCOSIDE PHOSPHOTRANSFERASE-RELATED-RELATED"/>
    <property type="match status" value="1"/>
</dbReference>
<dbReference type="PANTHER" id="PTHR21310:SF15">
    <property type="entry name" value="AMINOGLYCOSIDE PHOSPHOTRANSFERASE DOMAIN-CONTAINING PROTEIN"/>
    <property type="match status" value="1"/>
</dbReference>
<reference evidence="2 3" key="1">
    <citation type="submission" date="2021-03" db="EMBL/GenBank/DDBJ databases">
        <title>Sequencing the genomes of 1000 actinobacteria strains.</title>
        <authorList>
            <person name="Klenk H.-P."/>
        </authorList>
    </citation>
    <scope>NUCLEOTIDE SEQUENCE [LARGE SCALE GENOMIC DNA]</scope>
    <source>
        <strain evidence="2 3">DSM 44580</strain>
    </source>
</reference>
<feature type="domain" description="Aminoglycoside phosphotransferase" evidence="1">
    <location>
        <begin position="25"/>
        <end position="245"/>
    </location>
</feature>
<sequence>MKRELTPAELDGVLRRAGLDREVAEVTRLAEGTYNTAYRVRTGGRGYVLKAAPGTPGLTYEHRLLETEARYYRAAAGLPVPGVVHTEPGLLLMTELPGRPWYPATPPEHLRPALRRQLGEVLAAQHRVTGPGFGYPQLGLAPTWPEAFTGMLTALLADARRYAVALPVPADRLLGAVASSAFAEVRVPALVHFDLWDGNILVHGERLGGLVDGERAFWGDPVAEFVSLALFGDIDADPDFLDGYGLPALTPAQRYRLACYQAYLYLVMLVETVPRGDEDPKRREELAGHLRRAADRF</sequence>
<dbReference type="InterPro" id="IPR051678">
    <property type="entry name" value="AGP_Transferase"/>
</dbReference>
<keyword evidence="2" id="KW-0418">Kinase</keyword>
<evidence type="ECO:0000313" key="2">
    <source>
        <dbReference type="EMBL" id="MBP2478044.1"/>
    </source>
</evidence>
<proteinExistence type="predicted"/>
<gene>
    <name evidence="2" type="ORF">JOF53_006916</name>
</gene>
<dbReference type="RefSeq" id="WP_209707517.1">
    <property type="nucleotide sequence ID" value="NZ_JAGIOO010000001.1"/>
</dbReference>
<dbReference type="GO" id="GO:0016301">
    <property type="term" value="F:kinase activity"/>
    <property type="evidence" value="ECO:0007669"/>
    <property type="project" value="UniProtKB-KW"/>
</dbReference>
<dbReference type="Gene3D" id="3.90.1200.10">
    <property type="match status" value="1"/>
</dbReference>
<name>A0ABS5APB1_9PSEU</name>
<organism evidence="2 3">
    <name type="scientific">Crossiella equi</name>
    <dbReference type="NCBI Taxonomy" id="130796"/>
    <lineage>
        <taxon>Bacteria</taxon>
        <taxon>Bacillati</taxon>
        <taxon>Actinomycetota</taxon>
        <taxon>Actinomycetes</taxon>
        <taxon>Pseudonocardiales</taxon>
        <taxon>Pseudonocardiaceae</taxon>
        <taxon>Crossiella</taxon>
    </lineage>
</organism>
<dbReference type="Gene3D" id="3.30.200.20">
    <property type="entry name" value="Phosphorylase Kinase, domain 1"/>
    <property type="match status" value="1"/>
</dbReference>
<dbReference type="Proteomes" id="UP001519363">
    <property type="component" value="Unassembled WGS sequence"/>
</dbReference>
<accession>A0ABS5APB1</accession>
<protein>
    <submittedName>
        <fullName evidence="2">Aminoglycoside phosphotransferase (APT) family kinase protein</fullName>
    </submittedName>
</protein>
<evidence type="ECO:0000313" key="3">
    <source>
        <dbReference type="Proteomes" id="UP001519363"/>
    </source>
</evidence>
<evidence type="ECO:0000259" key="1">
    <source>
        <dbReference type="Pfam" id="PF01636"/>
    </source>
</evidence>